<reference evidence="4" key="1">
    <citation type="submission" date="2007-12" db="EMBL/GenBank/DDBJ databases">
        <title>Annotation of Entamoeba dispar SAW760.</title>
        <authorList>
            <person name="Lorenzi H."/>
            <person name="Inman J."/>
            <person name="Schobel S."/>
            <person name="Amedeo P."/>
            <person name="Caler E."/>
        </authorList>
    </citation>
    <scope>NUCLEOTIDE SEQUENCE [LARGE SCALE GENOMIC DNA]</scope>
    <source>
        <strain evidence="4">ATCC PRA-260 / SAW760</strain>
    </source>
</reference>
<dbReference type="VEuPathDB" id="AmoebaDB:EDI_330100"/>
<protein>
    <submittedName>
        <fullName evidence="3">Uncharacterized protein</fullName>
    </submittedName>
</protein>
<feature type="signal peptide" evidence="2">
    <location>
        <begin position="1"/>
        <end position="20"/>
    </location>
</feature>
<gene>
    <name evidence="3" type="ORF">EDI_330100</name>
</gene>
<sequence length="143" mass="17172">MFPLLLYLFLFLFYVILVERKSHNLKVVSSILTVPTFLYIYMTSITIFLHLLNLYIPFIILLVYTLFFYIIYTILYYFILSYTTYTTYSVLYYVTTTSFPYILTIPINFITFYLPLLPLLPFIIFTFDICVLDIIHLCTYVLI</sequence>
<dbReference type="AlphaFoldDB" id="B0E7D2"/>
<keyword evidence="1" id="KW-0472">Membrane</keyword>
<feature type="transmembrane region" description="Helical" evidence="1">
    <location>
        <begin position="119"/>
        <end position="142"/>
    </location>
</feature>
<evidence type="ECO:0000256" key="2">
    <source>
        <dbReference type="SAM" id="SignalP"/>
    </source>
</evidence>
<keyword evidence="2" id="KW-0732">Signal</keyword>
<dbReference type="EMBL" id="DS547987">
    <property type="protein sequence ID" value="EDR29563.1"/>
    <property type="molecule type" value="Genomic_DNA"/>
</dbReference>
<feature type="transmembrane region" description="Helical" evidence="1">
    <location>
        <begin position="91"/>
        <end position="112"/>
    </location>
</feature>
<keyword evidence="1" id="KW-1133">Transmembrane helix</keyword>
<organism evidence="4">
    <name type="scientific">Entamoeba dispar (strain ATCC PRA-260 / SAW760)</name>
    <dbReference type="NCBI Taxonomy" id="370354"/>
    <lineage>
        <taxon>Eukaryota</taxon>
        <taxon>Amoebozoa</taxon>
        <taxon>Evosea</taxon>
        <taxon>Archamoebae</taxon>
        <taxon>Mastigamoebida</taxon>
        <taxon>Entamoebidae</taxon>
        <taxon>Entamoeba</taxon>
    </lineage>
</organism>
<feature type="chain" id="PRO_5002749023" evidence="2">
    <location>
        <begin position="21"/>
        <end position="143"/>
    </location>
</feature>
<name>B0E7D2_ENTDS</name>
<dbReference type="RefSeq" id="XP_001734290.1">
    <property type="nucleotide sequence ID" value="XM_001734238.1"/>
</dbReference>
<dbReference type="GeneID" id="5879191"/>
<keyword evidence="4" id="KW-1185">Reference proteome</keyword>
<accession>B0E7D2</accession>
<feature type="transmembrane region" description="Helical" evidence="1">
    <location>
        <begin position="30"/>
        <end position="51"/>
    </location>
</feature>
<feature type="transmembrane region" description="Helical" evidence="1">
    <location>
        <begin position="58"/>
        <end position="79"/>
    </location>
</feature>
<evidence type="ECO:0000256" key="1">
    <source>
        <dbReference type="SAM" id="Phobius"/>
    </source>
</evidence>
<proteinExistence type="predicted"/>
<dbReference type="Proteomes" id="UP000008076">
    <property type="component" value="Unassembled WGS sequence"/>
</dbReference>
<dbReference type="KEGG" id="edi:EDI_330100"/>
<evidence type="ECO:0000313" key="3">
    <source>
        <dbReference type="EMBL" id="EDR29563.1"/>
    </source>
</evidence>
<keyword evidence="1" id="KW-0812">Transmembrane</keyword>
<evidence type="ECO:0000313" key="4">
    <source>
        <dbReference type="Proteomes" id="UP000008076"/>
    </source>
</evidence>